<sequence length="47" mass="5354">MRTPPRRSSSASGATKGRIEEIKQFIREIYADNPPWLQLPNVQIDDA</sequence>
<dbReference type="EMBL" id="CP013107">
    <property type="protein sequence ID" value="APG92194.1"/>
    <property type="molecule type" value="Genomic_DNA"/>
</dbReference>
<keyword evidence="2" id="KW-1185">Reference proteome</keyword>
<name>A0A1L3LQ25_9HYPH</name>
<dbReference type="Proteomes" id="UP000182306">
    <property type="component" value="Chromosome"/>
</dbReference>
<accession>A0A1L3LQ25</accession>
<protein>
    <submittedName>
        <fullName evidence="1">Uncharacterized protein</fullName>
    </submittedName>
</protein>
<dbReference type="KEGG" id="same:SAMCFNEI73_Ch2921"/>
<organism evidence="1 2">
    <name type="scientific">Sinorhizobium americanum</name>
    <dbReference type="NCBI Taxonomy" id="194963"/>
    <lineage>
        <taxon>Bacteria</taxon>
        <taxon>Pseudomonadati</taxon>
        <taxon>Pseudomonadota</taxon>
        <taxon>Alphaproteobacteria</taxon>
        <taxon>Hyphomicrobiales</taxon>
        <taxon>Rhizobiaceae</taxon>
        <taxon>Sinorhizobium/Ensifer group</taxon>
        <taxon>Sinorhizobium</taxon>
    </lineage>
</organism>
<gene>
    <name evidence="1" type="ORF">SAMCFNEI73_Ch2921</name>
</gene>
<evidence type="ECO:0000313" key="2">
    <source>
        <dbReference type="Proteomes" id="UP000182306"/>
    </source>
</evidence>
<dbReference type="AlphaFoldDB" id="A0A1L3LQ25"/>
<reference evidence="1 2" key="1">
    <citation type="submission" date="2015-10" db="EMBL/GenBank/DDBJ databases">
        <title>Genomic differences between typical nodule nitrogen-fixing rhizobial strains and those coming from bean seeds.</title>
        <authorList>
            <person name="Peralta H."/>
            <person name="Aguilar-Vera A."/>
            <person name="Diaz R."/>
            <person name="Mora Y."/>
            <person name="Martinez-Batallar G."/>
            <person name="Salazar E."/>
            <person name="Vargas-Lagunas C."/>
            <person name="Encarnacion S."/>
            <person name="Girard L."/>
            <person name="Mora J."/>
        </authorList>
    </citation>
    <scope>NUCLEOTIDE SEQUENCE [LARGE SCALE GENOMIC DNA]</scope>
    <source>
        <strain evidence="1 2">CFNEI 73</strain>
    </source>
</reference>
<evidence type="ECO:0000313" key="1">
    <source>
        <dbReference type="EMBL" id="APG92194.1"/>
    </source>
</evidence>
<proteinExistence type="predicted"/>